<dbReference type="InterPro" id="IPR036866">
    <property type="entry name" value="RibonucZ/Hydroxyglut_hydro"/>
</dbReference>
<dbReference type="AlphaFoldDB" id="A0A1M4VXA4"/>
<evidence type="ECO:0000313" key="3">
    <source>
        <dbReference type="Proteomes" id="UP000184035"/>
    </source>
</evidence>
<dbReference type="InterPro" id="IPR001279">
    <property type="entry name" value="Metallo-B-lactamas"/>
</dbReference>
<keyword evidence="3" id="KW-1185">Reference proteome</keyword>
<dbReference type="OrthoDB" id="420651at2"/>
<dbReference type="PANTHER" id="PTHR42951">
    <property type="entry name" value="METALLO-BETA-LACTAMASE DOMAIN-CONTAINING"/>
    <property type="match status" value="1"/>
</dbReference>
<dbReference type="EMBL" id="FQVM01000009">
    <property type="protein sequence ID" value="SHE73545.1"/>
    <property type="molecule type" value="Genomic_DNA"/>
</dbReference>
<protein>
    <submittedName>
        <fullName evidence="2">Glyoxylase, beta-lactamase superfamily II</fullName>
    </submittedName>
</protein>
<dbReference type="InterPro" id="IPR050855">
    <property type="entry name" value="NDM-1-like"/>
</dbReference>
<evidence type="ECO:0000313" key="2">
    <source>
        <dbReference type="EMBL" id="SHE73545.1"/>
    </source>
</evidence>
<gene>
    <name evidence="2" type="ORF">SAMN05443638_10967</name>
</gene>
<dbReference type="PANTHER" id="PTHR42951:SF4">
    <property type="entry name" value="ACYL-COENZYME A THIOESTERASE MBLAC2"/>
    <property type="match status" value="1"/>
</dbReference>
<accession>A0A1M4VXA4</accession>
<dbReference type="Proteomes" id="UP000184035">
    <property type="component" value="Unassembled WGS sequence"/>
</dbReference>
<evidence type="ECO:0000259" key="1">
    <source>
        <dbReference type="SMART" id="SM00849"/>
    </source>
</evidence>
<sequence length="290" mass="34137">MLKKLTDRVYYMDYVEKGDRPVLGLVCGDNYSVVIDSGNSYNHTMEFLKEVERLKLPKIKYLLITHWHWDHVFGISTMKKITGCTVIANNLTNEKIKWMKTLKWDDNSIDERVKNGEEIEFCSENIKLEMPKERENIKLESADIVFDKKINIDLGESNCIVELIGGDHSKDSSIVYIPEEKVLFLGDSLYLDMYHGEWSYSREKLYPMMEKINKYKSNYYIPSHHNMYSNKEIKEFFNYLKTVGDIVEESIDINICKDSFFNKLGREPKEEEINDMNSFVLGNIKNKKRV</sequence>
<dbReference type="SUPFAM" id="SSF56281">
    <property type="entry name" value="Metallo-hydrolase/oxidoreductase"/>
    <property type="match status" value="1"/>
</dbReference>
<reference evidence="2 3" key="1">
    <citation type="submission" date="2016-11" db="EMBL/GenBank/DDBJ databases">
        <authorList>
            <person name="Jaros S."/>
            <person name="Januszkiewicz K."/>
            <person name="Wedrychowicz H."/>
        </authorList>
    </citation>
    <scope>NUCLEOTIDE SEQUENCE [LARGE SCALE GENOMIC DNA]</scope>
    <source>
        <strain evidence="2 3">DSM 2631</strain>
    </source>
</reference>
<dbReference type="Pfam" id="PF00753">
    <property type="entry name" value="Lactamase_B"/>
    <property type="match status" value="1"/>
</dbReference>
<dbReference type="RefSeq" id="WP_072895098.1">
    <property type="nucleotide sequence ID" value="NZ_FQVM01000009.1"/>
</dbReference>
<organism evidence="2 3">
    <name type="scientific">Clostridium fallax</name>
    <dbReference type="NCBI Taxonomy" id="1533"/>
    <lineage>
        <taxon>Bacteria</taxon>
        <taxon>Bacillati</taxon>
        <taxon>Bacillota</taxon>
        <taxon>Clostridia</taxon>
        <taxon>Eubacteriales</taxon>
        <taxon>Clostridiaceae</taxon>
        <taxon>Clostridium</taxon>
    </lineage>
</organism>
<proteinExistence type="predicted"/>
<dbReference type="STRING" id="1533.SAMN05443638_10967"/>
<name>A0A1M4VXA4_9CLOT</name>
<dbReference type="Gene3D" id="3.60.15.10">
    <property type="entry name" value="Ribonuclease Z/Hydroxyacylglutathione hydrolase-like"/>
    <property type="match status" value="1"/>
</dbReference>
<feature type="domain" description="Metallo-beta-lactamase" evidence="1">
    <location>
        <begin position="19"/>
        <end position="224"/>
    </location>
</feature>
<dbReference type="SMART" id="SM00849">
    <property type="entry name" value="Lactamase_B"/>
    <property type="match status" value="1"/>
</dbReference>